<proteinExistence type="predicted"/>
<comment type="caution">
    <text evidence="3">The sequence shown here is derived from an EMBL/GenBank/DDBJ whole genome shotgun (WGS) entry which is preliminary data.</text>
</comment>
<evidence type="ECO:0000256" key="1">
    <source>
        <dbReference type="SAM" id="MobiDB-lite"/>
    </source>
</evidence>
<organism evidence="3 4">
    <name type="scientific">Dreissena polymorpha</name>
    <name type="common">Zebra mussel</name>
    <name type="synonym">Mytilus polymorpha</name>
    <dbReference type="NCBI Taxonomy" id="45954"/>
    <lineage>
        <taxon>Eukaryota</taxon>
        <taxon>Metazoa</taxon>
        <taxon>Spiralia</taxon>
        <taxon>Lophotrochozoa</taxon>
        <taxon>Mollusca</taxon>
        <taxon>Bivalvia</taxon>
        <taxon>Autobranchia</taxon>
        <taxon>Heteroconchia</taxon>
        <taxon>Euheterodonta</taxon>
        <taxon>Imparidentia</taxon>
        <taxon>Neoheterodontei</taxon>
        <taxon>Myida</taxon>
        <taxon>Dreissenoidea</taxon>
        <taxon>Dreissenidae</taxon>
        <taxon>Dreissena</taxon>
    </lineage>
</organism>
<reference evidence="3" key="2">
    <citation type="submission" date="2020-11" db="EMBL/GenBank/DDBJ databases">
        <authorList>
            <person name="McCartney M.A."/>
            <person name="Auch B."/>
            <person name="Kono T."/>
            <person name="Mallez S."/>
            <person name="Becker A."/>
            <person name="Gohl D.M."/>
            <person name="Silverstein K.A.T."/>
            <person name="Koren S."/>
            <person name="Bechman K.B."/>
            <person name="Herman A."/>
            <person name="Abrahante J.E."/>
            <person name="Garbe J."/>
        </authorList>
    </citation>
    <scope>NUCLEOTIDE SEQUENCE</scope>
    <source>
        <strain evidence="3">Duluth1</strain>
        <tissue evidence="3">Whole animal</tissue>
    </source>
</reference>
<evidence type="ECO:0000313" key="3">
    <source>
        <dbReference type="EMBL" id="KAH3698068.1"/>
    </source>
</evidence>
<dbReference type="EMBL" id="JAIWYP010000016">
    <property type="protein sequence ID" value="KAH3698068.1"/>
    <property type="molecule type" value="Genomic_DNA"/>
</dbReference>
<protein>
    <submittedName>
        <fullName evidence="3">Uncharacterized protein</fullName>
    </submittedName>
</protein>
<dbReference type="Proteomes" id="UP000828390">
    <property type="component" value="Unassembled WGS sequence"/>
</dbReference>
<evidence type="ECO:0000256" key="2">
    <source>
        <dbReference type="SAM" id="SignalP"/>
    </source>
</evidence>
<name>A0A9D3YCN2_DREPO</name>
<accession>A0A9D3YCN2</accession>
<feature type="signal peptide" evidence="2">
    <location>
        <begin position="1"/>
        <end position="19"/>
    </location>
</feature>
<feature type="region of interest" description="Disordered" evidence="1">
    <location>
        <begin position="163"/>
        <end position="189"/>
    </location>
</feature>
<feature type="chain" id="PRO_5039352528" evidence="2">
    <location>
        <begin position="20"/>
        <end position="265"/>
    </location>
</feature>
<keyword evidence="4" id="KW-1185">Reference proteome</keyword>
<reference evidence="3" key="1">
    <citation type="journal article" date="2019" name="bioRxiv">
        <title>The Genome of the Zebra Mussel, Dreissena polymorpha: A Resource for Invasive Species Research.</title>
        <authorList>
            <person name="McCartney M.A."/>
            <person name="Auch B."/>
            <person name="Kono T."/>
            <person name="Mallez S."/>
            <person name="Zhang Y."/>
            <person name="Obille A."/>
            <person name="Becker A."/>
            <person name="Abrahante J.E."/>
            <person name="Garbe J."/>
            <person name="Badalamenti J.P."/>
            <person name="Herman A."/>
            <person name="Mangelson H."/>
            <person name="Liachko I."/>
            <person name="Sullivan S."/>
            <person name="Sone E.D."/>
            <person name="Koren S."/>
            <person name="Silverstein K.A.T."/>
            <person name="Beckman K.B."/>
            <person name="Gohl D.M."/>
        </authorList>
    </citation>
    <scope>NUCLEOTIDE SEQUENCE</scope>
    <source>
        <strain evidence="3">Duluth1</strain>
        <tissue evidence="3">Whole animal</tissue>
    </source>
</reference>
<keyword evidence="2" id="KW-0732">Signal</keyword>
<evidence type="ECO:0000313" key="4">
    <source>
        <dbReference type="Proteomes" id="UP000828390"/>
    </source>
</evidence>
<sequence length="265" mass="28170">MQQTIFLAVFLALCALAMSQGQLRMMPWNPLPPPMVPGINLPLIPIIPSPWHRGGAWTSNTVFGSPLFPGGTASGQMWSASPFWGQQWNTFGQNGQRPISIQNGQWLSSGQNGLNSQWPVNGQNGQFLPNGLNGQLSLNGQNGQFSPNGLNGQLMDQSQVLPNSWTINGQPSNTFATTDTFGSGMSPANSDPWGMYKQLAMDSSLGTQSASRNQGALNQQTGVDNGFLSGSGQTGWTPIDGFRSANQNFNNGFTSPTAGSATNFG</sequence>
<gene>
    <name evidence="3" type="ORF">DPMN_085584</name>
</gene>
<dbReference type="AlphaFoldDB" id="A0A9D3YCN2"/>